<sequence length="135" mass="14849">MPTTETAMQIKLASIFVEDQEKARDFYTRVLGFRVQADIPMGEFHWLTVSSPEGVDGMELVLEPMSFPPARTYQQALYAAGIPATAFISRDIAAEYERLKAAGVVFRGEPKTAGNITAVSFEDTCGNLINLVQVD</sequence>
<evidence type="ECO:0000313" key="2">
    <source>
        <dbReference type="EMBL" id="MCQ4164293.1"/>
    </source>
</evidence>
<dbReference type="RefSeq" id="WP_255913038.1">
    <property type="nucleotide sequence ID" value="NZ_JANFQO010000004.1"/>
</dbReference>
<comment type="caution">
    <text evidence="2">The sequence shown here is derived from an EMBL/GenBank/DDBJ whole genome shotgun (WGS) entry which is preliminary data.</text>
</comment>
<dbReference type="InterPro" id="IPR037523">
    <property type="entry name" value="VOC_core"/>
</dbReference>
<dbReference type="CDD" id="cd07263">
    <property type="entry name" value="VOC_like"/>
    <property type="match status" value="1"/>
</dbReference>
<dbReference type="PROSITE" id="PS51819">
    <property type="entry name" value="VOC"/>
    <property type="match status" value="1"/>
</dbReference>
<accession>A0ABT1QPS3</accession>
<dbReference type="PANTHER" id="PTHR36437:SF2">
    <property type="entry name" value="GLYOXALASE_BLEOMYCIN RESISTANCE PROTEIN_DIOXYGENASE"/>
    <property type="match status" value="1"/>
</dbReference>
<dbReference type="EMBL" id="JANFQO010000004">
    <property type="protein sequence ID" value="MCQ4164293.1"/>
    <property type="molecule type" value="Genomic_DNA"/>
</dbReference>
<dbReference type="SUPFAM" id="SSF54593">
    <property type="entry name" value="Glyoxalase/Bleomycin resistance protein/Dihydroxybiphenyl dioxygenase"/>
    <property type="match status" value="1"/>
</dbReference>
<keyword evidence="3" id="KW-1185">Reference proteome</keyword>
<proteinExistence type="predicted"/>
<dbReference type="Pfam" id="PF00903">
    <property type="entry name" value="Glyoxalase"/>
    <property type="match status" value="1"/>
</dbReference>
<protein>
    <submittedName>
        <fullName evidence="2">VOC family protein</fullName>
    </submittedName>
</protein>
<organism evidence="2 3">
    <name type="scientific">Tahibacter harae</name>
    <dbReference type="NCBI Taxonomy" id="2963937"/>
    <lineage>
        <taxon>Bacteria</taxon>
        <taxon>Pseudomonadati</taxon>
        <taxon>Pseudomonadota</taxon>
        <taxon>Gammaproteobacteria</taxon>
        <taxon>Lysobacterales</taxon>
        <taxon>Rhodanobacteraceae</taxon>
        <taxon>Tahibacter</taxon>
    </lineage>
</organism>
<evidence type="ECO:0000313" key="3">
    <source>
        <dbReference type="Proteomes" id="UP001165498"/>
    </source>
</evidence>
<feature type="domain" description="VOC" evidence="1">
    <location>
        <begin position="9"/>
        <end position="134"/>
    </location>
</feature>
<reference evidence="2" key="1">
    <citation type="submission" date="2022-07" db="EMBL/GenBank/DDBJ databases">
        <title>Tahibacter sp., a new gammaproteobacterium isolated from the silt sample collected at pig farm.</title>
        <authorList>
            <person name="Chen H."/>
        </authorList>
    </citation>
    <scope>NUCLEOTIDE SEQUENCE</scope>
    <source>
        <strain evidence="2">P2K</strain>
    </source>
</reference>
<dbReference type="Gene3D" id="3.10.180.10">
    <property type="entry name" value="2,3-Dihydroxybiphenyl 1,2-Dioxygenase, domain 1"/>
    <property type="match status" value="1"/>
</dbReference>
<gene>
    <name evidence="2" type="ORF">NM961_06165</name>
</gene>
<dbReference type="InterPro" id="IPR029068">
    <property type="entry name" value="Glyas_Bleomycin-R_OHBP_Dase"/>
</dbReference>
<dbReference type="Proteomes" id="UP001165498">
    <property type="component" value="Unassembled WGS sequence"/>
</dbReference>
<name>A0ABT1QPS3_9GAMM</name>
<dbReference type="PANTHER" id="PTHR36437">
    <property type="entry name" value="GLYOXALASE/BLEOMYCIN RESISTANCE PROTEIN/DIOXYGENASE"/>
    <property type="match status" value="1"/>
</dbReference>
<dbReference type="InterPro" id="IPR004360">
    <property type="entry name" value="Glyas_Fos-R_dOase_dom"/>
</dbReference>
<evidence type="ECO:0000259" key="1">
    <source>
        <dbReference type="PROSITE" id="PS51819"/>
    </source>
</evidence>